<proteinExistence type="predicted"/>
<gene>
    <name evidence="1" type="ORF">SLS59_002250</name>
</gene>
<dbReference type="Proteomes" id="UP001521222">
    <property type="component" value="Unassembled WGS sequence"/>
</dbReference>
<protein>
    <submittedName>
        <fullName evidence="1">Uncharacterized protein</fullName>
    </submittedName>
</protein>
<sequence>MACKPTPLDVSNDMWALTHRHRELQIEWPKATNPSDSTWETPRTLVPSSQFDHNTGKATDVVTNATPRAEVLDRARGELKRLCCPGVPLSDLQTFLVKWKDPEDPNYVQPNALAWFQYAAGLSSTALGTAVGYDRIDAVRLLLQKGLKPTETDVSWALRAFERTGNRTAVEMFRDAGWDINQPVNEHTAPLLG</sequence>
<dbReference type="SUPFAM" id="SSF48403">
    <property type="entry name" value="Ankyrin repeat"/>
    <property type="match status" value="1"/>
</dbReference>
<accession>A0ABR3RTL8</accession>
<keyword evidence="2" id="KW-1185">Reference proteome</keyword>
<reference evidence="1 2" key="1">
    <citation type="submission" date="2024-02" db="EMBL/GenBank/DDBJ databases">
        <title>De novo assembly and annotation of 12 fungi associated with fruit tree decline syndrome in Ontario, Canada.</title>
        <authorList>
            <person name="Sulman M."/>
            <person name="Ellouze W."/>
            <person name="Ilyukhin E."/>
        </authorList>
    </citation>
    <scope>NUCLEOTIDE SEQUENCE [LARGE SCALE GENOMIC DNA]</scope>
    <source>
        <strain evidence="1 2">M97-236</strain>
    </source>
</reference>
<comment type="caution">
    <text evidence="1">The sequence shown here is derived from an EMBL/GenBank/DDBJ whole genome shotgun (WGS) entry which is preliminary data.</text>
</comment>
<organism evidence="1 2">
    <name type="scientific">Nothophoma quercina</name>
    <dbReference type="NCBI Taxonomy" id="749835"/>
    <lineage>
        <taxon>Eukaryota</taxon>
        <taxon>Fungi</taxon>
        <taxon>Dikarya</taxon>
        <taxon>Ascomycota</taxon>
        <taxon>Pezizomycotina</taxon>
        <taxon>Dothideomycetes</taxon>
        <taxon>Pleosporomycetidae</taxon>
        <taxon>Pleosporales</taxon>
        <taxon>Pleosporineae</taxon>
        <taxon>Didymellaceae</taxon>
        <taxon>Nothophoma</taxon>
    </lineage>
</organism>
<dbReference type="EMBL" id="JAKIXB020000006">
    <property type="protein sequence ID" value="KAL1607287.1"/>
    <property type="molecule type" value="Genomic_DNA"/>
</dbReference>
<dbReference type="Gene3D" id="1.25.40.20">
    <property type="entry name" value="Ankyrin repeat-containing domain"/>
    <property type="match status" value="1"/>
</dbReference>
<dbReference type="InterPro" id="IPR036770">
    <property type="entry name" value="Ankyrin_rpt-contain_sf"/>
</dbReference>
<evidence type="ECO:0000313" key="1">
    <source>
        <dbReference type="EMBL" id="KAL1607287.1"/>
    </source>
</evidence>
<name>A0ABR3RTL8_9PLEO</name>
<evidence type="ECO:0000313" key="2">
    <source>
        <dbReference type="Proteomes" id="UP001521222"/>
    </source>
</evidence>